<sequence>MEIEEEECRRREWPWWIGAAVRGGGDGTAIGFMDFISETATSESGRGVAPEECPGVVVEGEGRRVTTRKTSARWLSPSRWTDIEGSRLVADIKRLVLVSSNKLSLQIVQARGVLFGENCRDGSSVTDSTFR</sequence>
<protein>
    <submittedName>
        <fullName evidence="1 2">Uncharacterized protein</fullName>
    </submittedName>
</protein>
<evidence type="ECO:0000313" key="3">
    <source>
        <dbReference type="Proteomes" id="UP000008810"/>
    </source>
</evidence>
<keyword evidence="3" id="KW-1185">Reference proteome</keyword>
<dbReference type="Gramene" id="PNT65913">
    <property type="protein sequence ID" value="PNT65913"/>
    <property type="gene ID" value="BRADI_3g04223v3"/>
</dbReference>
<name>A0A2K2CV58_BRADI</name>
<organism evidence="1">
    <name type="scientific">Brachypodium distachyon</name>
    <name type="common">Purple false brome</name>
    <name type="synonym">Trachynia distachya</name>
    <dbReference type="NCBI Taxonomy" id="15368"/>
    <lineage>
        <taxon>Eukaryota</taxon>
        <taxon>Viridiplantae</taxon>
        <taxon>Streptophyta</taxon>
        <taxon>Embryophyta</taxon>
        <taxon>Tracheophyta</taxon>
        <taxon>Spermatophyta</taxon>
        <taxon>Magnoliopsida</taxon>
        <taxon>Liliopsida</taxon>
        <taxon>Poales</taxon>
        <taxon>Poaceae</taxon>
        <taxon>BOP clade</taxon>
        <taxon>Pooideae</taxon>
        <taxon>Stipodae</taxon>
        <taxon>Brachypodieae</taxon>
        <taxon>Brachypodium</taxon>
    </lineage>
</organism>
<evidence type="ECO:0000313" key="1">
    <source>
        <dbReference type="EMBL" id="PNT65913.1"/>
    </source>
</evidence>
<dbReference type="EnsemblPlants" id="PNT65913">
    <property type="protein sequence ID" value="PNT65913"/>
    <property type="gene ID" value="BRADI_3g04223v3"/>
</dbReference>
<proteinExistence type="predicted"/>
<dbReference type="AlphaFoldDB" id="A0A2K2CV58"/>
<gene>
    <name evidence="1" type="ORF">BRADI_3g04223v3</name>
</gene>
<dbReference type="EMBL" id="CM000882">
    <property type="protein sequence ID" value="PNT65913.1"/>
    <property type="molecule type" value="Genomic_DNA"/>
</dbReference>
<evidence type="ECO:0000313" key="2">
    <source>
        <dbReference type="EnsemblPlants" id="PNT65913"/>
    </source>
</evidence>
<reference evidence="2" key="3">
    <citation type="submission" date="2018-08" db="UniProtKB">
        <authorList>
            <consortium name="EnsemblPlants"/>
        </authorList>
    </citation>
    <scope>IDENTIFICATION</scope>
    <source>
        <strain evidence="2">cv. Bd21</strain>
    </source>
</reference>
<reference evidence="1 2" key="1">
    <citation type="journal article" date="2010" name="Nature">
        <title>Genome sequencing and analysis of the model grass Brachypodium distachyon.</title>
        <authorList>
            <consortium name="International Brachypodium Initiative"/>
        </authorList>
    </citation>
    <scope>NUCLEOTIDE SEQUENCE [LARGE SCALE GENOMIC DNA]</scope>
    <source>
        <strain evidence="1 2">Bd21</strain>
    </source>
</reference>
<accession>A0A2K2CV58</accession>
<dbReference type="Proteomes" id="UP000008810">
    <property type="component" value="Chromosome 3"/>
</dbReference>
<reference evidence="1" key="2">
    <citation type="submission" date="2017-06" db="EMBL/GenBank/DDBJ databases">
        <title>WGS assembly of Brachypodium distachyon.</title>
        <authorList>
            <consortium name="The International Brachypodium Initiative"/>
            <person name="Lucas S."/>
            <person name="Harmon-Smith M."/>
            <person name="Lail K."/>
            <person name="Tice H."/>
            <person name="Grimwood J."/>
            <person name="Bruce D."/>
            <person name="Barry K."/>
            <person name="Shu S."/>
            <person name="Lindquist E."/>
            <person name="Wang M."/>
            <person name="Pitluck S."/>
            <person name="Vogel J.P."/>
            <person name="Garvin D.F."/>
            <person name="Mockler T.C."/>
            <person name="Schmutz J."/>
            <person name="Rokhsar D."/>
            <person name="Bevan M.W."/>
        </authorList>
    </citation>
    <scope>NUCLEOTIDE SEQUENCE</scope>
    <source>
        <strain evidence="1">Bd21</strain>
    </source>
</reference>
<dbReference type="InParanoid" id="A0A2K2CV58"/>